<evidence type="ECO:0000259" key="1">
    <source>
        <dbReference type="Pfam" id="PF13449"/>
    </source>
</evidence>
<evidence type="ECO:0000313" key="2">
    <source>
        <dbReference type="EMBL" id="MDP9797531.1"/>
    </source>
</evidence>
<name>A0ABT9N1G2_9ACTN</name>
<keyword evidence="3" id="KW-1185">Reference proteome</keyword>
<dbReference type="EMBL" id="JAUSRA010000001">
    <property type="protein sequence ID" value="MDP9797531.1"/>
    <property type="molecule type" value="Genomic_DNA"/>
</dbReference>
<dbReference type="Proteomes" id="UP001240984">
    <property type="component" value="Unassembled WGS sequence"/>
</dbReference>
<dbReference type="RefSeq" id="WP_306834927.1">
    <property type="nucleotide sequence ID" value="NZ_JAUSRA010000001.1"/>
</dbReference>
<comment type="caution">
    <text evidence="2">The sequence shown here is derived from an EMBL/GenBank/DDBJ whole genome shotgun (WGS) entry which is preliminary data.</text>
</comment>
<organism evidence="2 3">
    <name type="scientific">Catenuloplanes nepalensis</name>
    <dbReference type="NCBI Taxonomy" id="587533"/>
    <lineage>
        <taxon>Bacteria</taxon>
        <taxon>Bacillati</taxon>
        <taxon>Actinomycetota</taxon>
        <taxon>Actinomycetes</taxon>
        <taxon>Micromonosporales</taxon>
        <taxon>Micromonosporaceae</taxon>
        <taxon>Catenuloplanes</taxon>
    </lineage>
</organism>
<protein>
    <recommendedName>
        <fullName evidence="1">Phytase-like domain-containing protein</fullName>
    </recommendedName>
</protein>
<evidence type="ECO:0000313" key="3">
    <source>
        <dbReference type="Proteomes" id="UP001240984"/>
    </source>
</evidence>
<dbReference type="InterPro" id="IPR027372">
    <property type="entry name" value="Phytase-like_dom"/>
</dbReference>
<gene>
    <name evidence="2" type="ORF">J2S43_006043</name>
</gene>
<accession>A0ABT9N1G2</accession>
<proteinExistence type="predicted"/>
<dbReference type="Pfam" id="PF13449">
    <property type="entry name" value="Phytase-like"/>
    <property type="match status" value="1"/>
</dbReference>
<sequence>MALQRELSTDPAGVVRIGRYDVATKSWTWFGYRLETTTTAGDWIGLSEIVAVDRDTLAVIERDKLNGPAAKVKRVYTVTAPARDPAAGTLPVLHKKLAIDVLPALRAGNGWTQEKLEGLTIGGDGTVYAITDNDGLEDATGETVLLRLGPARKLL</sequence>
<reference evidence="2 3" key="1">
    <citation type="submission" date="2023-07" db="EMBL/GenBank/DDBJ databases">
        <title>Sequencing the genomes of 1000 actinobacteria strains.</title>
        <authorList>
            <person name="Klenk H.-P."/>
        </authorList>
    </citation>
    <scope>NUCLEOTIDE SEQUENCE [LARGE SCALE GENOMIC DNA]</scope>
    <source>
        <strain evidence="2 3">DSM 44710</strain>
    </source>
</reference>
<feature type="domain" description="Phytase-like" evidence="1">
    <location>
        <begin position="1"/>
        <end position="134"/>
    </location>
</feature>